<organism evidence="1">
    <name type="scientific">Klebsiella pneumoniae</name>
    <dbReference type="NCBI Taxonomy" id="573"/>
    <lineage>
        <taxon>Bacteria</taxon>
        <taxon>Pseudomonadati</taxon>
        <taxon>Pseudomonadota</taxon>
        <taxon>Gammaproteobacteria</taxon>
        <taxon>Enterobacterales</taxon>
        <taxon>Enterobacteriaceae</taxon>
        <taxon>Klebsiella/Raoultella group</taxon>
        <taxon>Klebsiella</taxon>
        <taxon>Klebsiella pneumoniae complex</taxon>
    </lineage>
</organism>
<reference evidence="1" key="1">
    <citation type="submission" date="2020-01" db="EMBL/GenBank/DDBJ databases">
        <authorList>
            <person name="Qin S."/>
        </authorList>
    </citation>
    <scope>NUCLEOTIDE SEQUENCE</scope>
    <source>
        <strain evidence="1">CVir17-16-YZ6g</strain>
        <plasmid evidence="1">p17-15-vir-like</plasmid>
    </source>
</reference>
<evidence type="ECO:0000313" key="1">
    <source>
        <dbReference type="EMBL" id="QTX14711.1"/>
    </source>
</evidence>
<protein>
    <submittedName>
        <fullName evidence="1">Uncharacterized protein</fullName>
    </submittedName>
</protein>
<geneLocation type="plasmid" evidence="1">
    <name>p17-15-vir-like</name>
</geneLocation>
<sequence length="75" mass="8744">MNFSASVLTLPVRFNDDTLIALWTPWAEPFSQFSRLRPVEEDMVYTPTPGQVRWKKMKMFAEKVTFSHLPVNRVG</sequence>
<accession>A0A8B0SUK9</accession>
<name>A0A8B0SUK9_KLEPN</name>
<dbReference type="EMBL" id="MN956836">
    <property type="protein sequence ID" value="QTX14711.1"/>
    <property type="molecule type" value="Genomic_DNA"/>
</dbReference>
<proteinExistence type="predicted"/>
<keyword evidence="1" id="KW-0614">Plasmid</keyword>
<dbReference type="AlphaFoldDB" id="A0A8B0SUK9"/>